<accession>A0ABS0ACC9</accession>
<keyword evidence="5" id="KW-1185">Reference proteome</keyword>
<evidence type="ECO:0000259" key="3">
    <source>
        <dbReference type="Pfam" id="PF09413"/>
    </source>
</evidence>
<organism evidence="4 5">
    <name type="scientific">Alloalcanivorax venustensis ISO4</name>
    <dbReference type="NCBI Taxonomy" id="1177184"/>
    <lineage>
        <taxon>Bacteria</taxon>
        <taxon>Pseudomonadati</taxon>
        <taxon>Pseudomonadota</taxon>
        <taxon>Gammaproteobacteria</taxon>
        <taxon>Oceanospirillales</taxon>
        <taxon>Alcanivoracaceae</taxon>
        <taxon>Alloalcanivorax</taxon>
    </lineage>
</organism>
<evidence type="ECO:0000256" key="2">
    <source>
        <dbReference type="SAM" id="Phobius"/>
    </source>
</evidence>
<comment type="caution">
    <text evidence="4">The sequence shown here is derived from an EMBL/GenBank/DDBJ whole genome shotgun (WGS) entry which is preliminary data.</text>
</comment>
<evidence type="ECO:0000313" key="4">
    <source>
        <dbReference type="EMBL" id="MBF5051778.1"/>
    </source>
</evidence>
<keyword evidence="2" id="KW-0812">Transmembrane</keyword>
<feature type="transmembrane region" description="Helical" evidence="2">
    <location>
        <begin position="95"/>
        <end position="114"/>
    </location>
</feature>
<keyword evidence="2" id="KW-0472">Membrane</keyword>
<dbReference type="GeneID" id="99764835"/>
<keyword evidence="2" id="KW-1133">Transmembrane helix</keyword>
<feature type="region of interest" description="Disordered" evidence="1">
    <location>
        <begin position="67"/>
        <end position="90"/>
    </location>
</feature>
<evidence type="ECO:0000256" key="1">
    <source>
        <dbReference type="SAM" id="MobiDB-lite"/>
    </source>
</evidence>
<reference evidence="4 5" key="1">
    <citation type="submission" date="2012-09" db="EMBL/GenBank/DDBJ databases">
        <title>Genome Sequence of alkane-degrading Bacterium Alcanivorax venustensis ISO4.</title>
        <authorList>
            <person name="Lai Q."/>
            <person name="Shao Z."/>
        </authorList>
    </citation>
    <scope>NUCLEOTIDE SEQUENCE [LARGE SCALE GENOMIC DNA]</scope>
    <source>
        <strain evidence="4 5">ISO4</strain>
    </source>
</reference>
<feature type="compositionally biased region" description="Basic and acidic residues" evidence="1">
    <location>
        <begin position="78"/>
        <end position="90"/>
    </location>
</feature>
<dbReference type="Pfam" id="PF09413">
    <property type="entry name" value="DUF2007"/>
    <property type="match status" value="1"/>
</dbReference>
<name>A0ABS0ACC9_9GAMM</name>
<evidence type="ECO:0000313" key="5">
    <source>
        <dbReference type="Proteomes" id="UP000644441"/>
    </source>
</evidence>
<sequence length="115" mass="12351">MKRVYEAGDGLEAHMLAGLLEQSGIVAQVRGDMLQGAVGELPASGLASVWVNEDDEARSLEVIADYEASQPPPSGPTLRERIREPGRAETDSTRAFRKGLLIGMFLGAALMAWLL</sequence>
<dbReference type="RefSeq" id="WP_142948227.1">
    <property type="nucleotide sequence ID" value="NZ_ARXR01000002.1"/>
</dbReference>
<dbReference type="InterPro" id="IPR018551">
    <property type="entry name" value="DUF2007"/>
</dbReference>
<dbReference type="EMBL" id="ARXR01000002">
    <property type="protein sequence ID" value="MBF5051778.1"/>
    <property type="molecule type" value="Genomic_DNA"/>
</dbReference>
<proteinExistence type="predicted"/>
<feature type="domain" description="DUF2007" evidence="3">
    <location>
        <begin position="1"/>
        <end position="66"/>
    </location>
</feature>
<gene>
    <name evidence="4" type="ORF">ISO4_00380</name>
</gene>
<protein>
    <recommendedName>
        <fullName evidence="3">DUF2007 domain-containing protein</fullName>
    </recommendedName>
</protein>
<dbReference type="Proteomes" id="UP000644441">
    <property type="component" value="Unassembled WGS sequence"/>
</dbReference>